<keyword evidence="2" id="KW-0929">Antimicrobial</keyword>
<dbReference type="GO" id="GO:0050832">
    <property type="term" value="P:defense response to fungus"/>
    <property type="evidence" value="ECO:0007669"/>
    <property type="project" value="UniProtKB-KW"/>
</dbReference>
<gene>
    <name evidence="8" type="ORF">ARALYDRAFT_901238</name>
</gene>
<name>D7LBH4_ARALL</name>
<evidence type="ECO:0000256" key="2">
    <source>
        <dbReference type="ARBA" id="ARBA00022529"/>
    </source>
</evidence>
<organism evidence="9">
    <name type="scientific">Arabidopsis lyrata subsp. lyrata</name>
    <name type="common">Lyre-leaved rock-cress</name>
    <dbReference type="NCBI Taxonomy" id="81972"/>
    <lineage>
        <taxon>Eukaryota</taxon>
        <taxon>Viridiplantae</taxon>
        <taxon>Streptophyta</taxon>
        <taxon>Embryophyta</taxon>
        <taxon>Tracheophyta</taxon>
        <taxon>Spermatophyta</taxon>
        <taxon>Magnoliopsida</taxon>
        <taxon>eudicotyledons</taxon>
        <taxon>Gunneridae</taxon>
        <taxon>Pentapetalae</taxon>
        <taxon>rosids</taxon>
        <taxon>malvids</taxon>
        <taxon>Brassicales</taxon>
        <taxon>Brassicaceae</taxon>
        <taxon>Camelineae</taxon>
        <taxon>Arabidopsis</taxon>
    </lineage>
</organism>
<evidence type="ECO:0000259" key="7">
    <source>
        <dbReference type="Pfam" id="PF24552"/>
    </source>
</evidence>
<keyword evidence="9" id="KW-1185">Reference proteome</keyword>
<feature type="signal peptide" evidence="6">
    <location>
        <begin position="1"/>
        <end position="29"/>
    </location>
</feature>
<dbReference type="AlphaFoldDB" id="D7LBH4"/>
<evidence type="ECO:0000256" key="1">
    <source>
        <dbReference type="ARBA" id="ARBA00006722"/>
    </source>
</evidence>
<dbReference type="Gramene" id="scaffold_400739.1">
    <property type="protein sequence ID" value="scaffold_400739.1"/>
    <property type="gene ID" value="scaffold_400739.1"/>
</dbReference>
<keyword evidence="6" id="KW-0732">Signal</keyword>
<dbReference type="HOGENOM" id="CLU_165205_1_0_1"/>
<feature type="domain" description="Defensin-like" evidence="7">
    <location>
        <begin position="37"/>
        <end position="82"/>
    </location>
</feature>
<evidence type="ECO:0000313" key="9">
    <source>
        <dbReference type="Proteomes" id="UP000008694"/>
    </source>
</evidence>
<accession>D7LBH4</accession>
<sequence>MGITKTIVPCFLVIIFLVSLCNHNVLVLGEVMEKISYDHCDTLCTPYYGWHECLTDCNNEGWATGICASRSPKEPKRCCCQT</sequence>
<keyword evidence="5" id="KW-1015">Disulfide bond</keyword>
<evidence type="ECO:0000256" key="4">
    <source>
        <dbReference type="ARBA" id="ARBA00022821"/>
    </source>
</evidence>
<evidence type="ECO:0000256" key="6">
    <source>
        <dbReference type="SAM" id="SignalP"/>
    </source>
</evidence>
<keyword evidence="3" id="KW-0295">Fungicide</keyword>
<protein>
    <recommendedName>
        <fullName evidence="7">Defensin-like domain-containing protein</fullName>
    </recommendedName>
</protein>
<comment type="similarity">
    <text evidence="1">Belongs to the DEFL family.</text>
</comment>
<dbReference type="Proteomes" id="UP000008694">
    <property type="component" value="Unassembled WGS sequence"/>
</dbReference>
<feature type="chain" id="PRO_5003101654" description="Defensin-like domain-containing protein" evidence="6">
    <location>
        <begin position="30"/>
        <end position="82"/>
    </location>
</feature>
<reference evidence="9" key="1">
    <citation type="journal article" date="2011" name="Nat. Genet.">
        <title>The Arabidopsis lyrata genome sequence and the basis of rapid genome size change.</title>
        <authorList>
            <person name="Hu T.T."/>
            <person name="Pattyn P."/>
            <person name="Bakker E.G."/>
            <person name="Cao J."/>
            <person name="Cheng J.-F."/>
            <person name="Clark R.M."/>
            <person name="Fahlgren N."/>
            <person name="Fawcett J.A."/>
            <person name="Grimwood J."/>
            <person name="Gundlach H."/>
            <person name="Haberer G."/>
            <person name="Hollister J.D."/>
            <person name="Ossowski S."/>
            <person name="Ottilar R.P."/>
            <person name="Salamov A.A."/>
            <person name="Schneeberger K."/>
            <person name="Spannagl M."/>
            <person name="Wang X."/>
            <person name="Yang L."/>
            <person name="Nasrallah M.E."/>
            <person name="Bergelson J."/>
            <person name="Carrington J.C."/>
            <person name="Gaut B.S."/>
            <person name="Schmutz J."/>
            <person name="Mayer K.F.X."/>
            <person name="Van de Peer Y."/>
            <person name="Grigoriev I.V."/>
            <person name="Nordborg M."/>
            <person name="Weigel D."/>
            <person name="Guo Y.-L."/>
        </authorList>
    </citation>
    <scope>NUCLEOTIDE SEQUENCE [LARGE SCALE GENOMIC DNA]</scope>
    <source>
        <strain evidence="9">cv. MN47</strain>
    </source>
</reference>
<dbReference type="Pfam" id="PF24552">
    <property type="entry name" value="Defensin"/>
    <property type="match status" value="1"/>
</dbReference>
<evidence type="ECO:0000256" key="5">
    <source>
        <dbReference type="ARBA" id="ARBA00023157"/>
    </source>
</evidence>
<dbReference type="EMBL" id="GL348716">
    <property type="protein sequence ID" value="EFH55142.1"/>
    <property type="molecule type" value="Genomic_DNA"/>
</dbReference>
<evidence type="ECO:0000256" key="3">
    <source>
        <dbReference type="ARBA" id="ARBA00022577"/>
    </source>
</evidence>
<keyword evidence="4" id="KW-0611">Plant defense</keyword>
<evidence type="ECO:0000313" key="8">
    <source>
        <dbReference type="EMBL" id="EFH55142.1"/>
    </source>
</evidence>
<dbReference type="GO" id="GO:0031640">
    <property type="term" value="P:killing of cells of another organism"/>
    <property type="evidence" value="ECO:0007669"/>
    <property type="project" value="UniProtKB-KW"/>
</dbReference>
<dbReference type="InterPro" id="IPR056373">
    <property type="entry name" value="Defensin-like_dom"/>
</dbReference>
<proteinExistence type="inferred from homology"/>